<dbReference type="FunFam" id="1.25.40.10:FF:003726">
    <property type="entry name" value="Glr1376 protein"/>
    <property type="match status" value="1"/>
</dbReference>
<name>Q7NKV0_GLOVI</name>
<dbReference type="STRING" id="251221.gene:10758859"/>
<organism evidence="11 12">
    <name type="scientific">Gloeobacter violaceus (strain ATCC 29082 / PCC 7421)</name>
    <dbReference type="NCBI Taxonomy" id="251221"/>
    <lineage>
        <taxon>Bacteria</taxon>
        <taxon>Bacillati</taxon>
        <taxon>Cyanobacteriota</taxon>
        <taxon>Cyanophyceae</taxon>
        <taxon>Gloeobacterales</taxon>
        <taxon>Gloeobacteraceae</taxon>
        <taxon>Gloeobacter</taxon>
    </lineage>
</organism>
<dbReference type="eggNOG" id="COG3903">
    <property type="taxonomic scope" value="Bacteria"/>
</dbReference>
<dbReference type="AlphaFoldDB" id="Q7NKV0"/>
<gene>
    <name evidence="11" type="ordered locus">glr1376</name>
</gene>
<evidence type="ECO:0000256" key="5">
    <source>
        <dbReference type="ARBA" id="ARBA00022840"/>
    </source>
</evidence>
<dbReference type="FunFam" id="3.40.50.300:FF:002867">
    <property type="entry name" value="Serine/threonine-protein kinase PknK"/>
    <property type="match status" value="1"/>
</dbReference>
<keyword evidence="6" id="KW-0460">Magnesium</keyword>
<dbReference type="EMBL" id="BA000045">
    <property type="protein sequence ID" value="BAC89317.1"/>
    <property type="molecule type" value="Genomic_DNA"/>
</dbReference>
<keyword evidence="1" id="KW-0808">Transferase</keyword>
<evidence type="ECO:0000256" key="3">
    <source>
        <dbReference type="ARBA" id="ARBA00022741"/>
    </source>
</evidence>
<dbReference type="InterPro" id="IPR027417">
    <property type="entry name" value="P-loop_NTPase"/>
</dbReference>
<dbReference type="Gene3D" id="1.10.10.10">
    <property type="entry name" value="Winged helix-like DNA-binding domain superfamily/Winged helix DNA-binding domain"/>
    <property type="match status" value="1"/>
</dbReference>
<dbReference type="PANTHER" id="PTHR47691:SF3">
    <property type="entry name" value="HTH-TYPE TRANSCRIPTIONAL REGULATOR RV0890C-RELATED"/>
    <property type="match status" value="1"/>
</dbReference>
<keyword evidence="12" id="KW-1185">Reference proteome</keyword>
<dbReference type="KEGG" id="gvi:glr1376"/>
<dbReference type="SMART" id="SM00028">
    <property type="entry name" value="TPR"/>
    <property type="match status" value="4"/>
</dbReference>
<dbReference type="InterPro" id="IPR036388">
    <property type="entry name" value="WH-like_DNA-bd_sf"/>
</dbReference>
<dbReference type="GO" id="GO:0043531">
    <property type="term" value="F:ADP binding"/>
    <property type="evidence" value="ECO:0007669"/>
    <property type="project" value="InterPro"/>
</dbReference>
<dbReference type="Gene3D" id="1.25.40.10">
    <property type="entry name" value="Tetratricopeptide repeat domain"/>
    <property type="match status" value="3"/>
</dbReference>
<keyword evidence="4" id="KW-0418">Kinase</keyword>
<dbReference type="Pfam" id="PF03704">
    <property type="entry name" value="BTAD"/>
    <property type="match status" value="1"/>
</dbReference>
<dbReference type="PROSITE" id="PS50005">
    <property type="entry name" value="TPR"/>
    <property type="match status" value="1"/>
</dbReference>
<feature type="domain" description="Bacterial transcriptional activator" evidence="10">
    <location>
        <begin position="130"/>
        <end position="284"/>
    </location>
</feature>
<evidence type="ECO:0000256" key="4">
    <source>
        <dbReference type="ARBA" id="ARBA00022777"/>
    </source>
</evidence>
<keyword evidence="3" id="KW-0547">Nucleotide-binding</keyword>
<dbReference type="Proteomes" id="UP000000557">
    <property type="component" value="Chromosome"/>
</dbReference>
<protein>
    <recommendedName>
        <fullName evidence="7">Serine/threonine-protein kinase PknK</fullName>
    </recommendedName>
    <alternativeName>
        <fullName evidence="8">Protein kinase K</fullName>
    </alternativeName>
</protein>
<evidence type="ECO:0000259" key="10">
    <source>
        <dbReference type="SMART" id="SM01043"/>
    </source>
</evidence>
<evidence type="ECO:0000313" key="11">
    <source>
        <dbReference type="EMBL" id="BAC89317.1"/>
    </source>
</evidence>
<dbReference type="InterPro" id="IPR019734">
    <property type="entry name" value="TPR_rpt"/>
</dbReference>
<dbReference type="GO" id="GO:0003677">
    <property type="term" value="F:DNA binding"/>
    <property type="evidence" value="ECO:0000318"/>
    <property type="project" value="GO_Central"/>
</dbReference>
<evidence type="ECO:0000313" key="12">
    <source>
        <dbReference type="Proteomes" id="UP000000557"/>
    </source>
</evidence>
<dbReference type="InParanoid" id="Q7NKV0"/>
<dbReference type="SUPFAM" id="SSF46894">
    <property type="entry name" value="C-terminal effector domain of the bipartite response regulators"/>
    <property type="match status" value="1"/>
</dbReference>
<keyword evidence="9" id="KW-0802">TPR repeat</keyword>
<dbReference type="Gene3D" id="3.40.50.300">
    <property type="entry name" value="P-loop containing nucleotide triphosphate hydrolases"/>
    <property type="match status" value="1"/>
</dbReference>
<evidence type="ECO:0000256" key="2">
    <source>
        <dbReference type="ARBA" id="ARBA00022723"/>
    </source>
</evidence>
<dbReference type="HOGENOM" id="CLU_004665_1_4_3"/>
<proteinExistence type="predicted"/>
<keyword evidence="5" id="KW-0067">ATP-binding</keyword>
<evidence type="ECO:0000256" key="8">
    <source>
        <dbReference type="ARBA" id="ARBA00082283"/>
    </source>
</evidence>
<dbReference type="InterPro" id="IPR016032">
    <property type="entry name" value="Sig_transdc_resp-reg_C-effctor"/>
</dbReference>
<dbReference type="EnsemblBacteria" id="BAC89317">
    <property type="protein sequence ID" value="BAC89317"/>
    <property type="gene ID" value="BAC89317"/>
</dbReference>
<dbReference type="GO" id="GO:0016301">
    <property type="term" value="F:kinase activity"/>
    <property type="evidence" value="ECO:0007669"/>
    <property type="project" value="UniProtKB-KW"/>
</dbReference>
<dbReference type="InterPro" id="IPR005158">
    <property type="entry name" value="BTAD"/>
</dbReference>
<dbReference type="GO" id="GO:0006355">
    <property type="term" value="P:regulation of DNA-templated transcription"/>
    <property type="evidence" value="ECO:0000318"/>
    <property type="project" value="GO_Central"/>
</dbReference>
<keyword evidence="2" id="KW-0479">Metal-binding</keyword>
<dbReference type="SUPFAM" id="SSF48452">
    <property type="entry name" value="TPR-like"/>
    <property type="match status" value="2"/>
</dbReference>
<evidence type="ECO:0000256" key="6">
    <source>
        <dbReference type="ARBA" id="ARBA00022842"/>
    </source>
</evidence>
<reference evidence="11 12" key="1">
    <citation type="journal article" date="2003" name="DNA Res.">
        <title>Complete genome structure of Gloeobacter violaceus PCC 7421, a cyanobacterium that lacks thylakoids.</title>
        <authorList>
            <person name="Nakamura Y."/>
            <person name="Kaneko T."/>
            <person name="Sato S."/>
            <person name="Mimuro M."/>
            <person name="Miyashita H."/>
            <person name="Tsuchiya T."/>
            <person name="Sasamoto S."/>
            <person name="Watanabe A."/>
            <person name="Kawashima K."/>
            <person name="Kishida Y."/>
            <person name="Kiyokawa C."/>
            <person name="Kohara M."/>
            <person name="Matsumoto M."/>
            <person name="Matsuno A."/>
            <person name="Nakazaki N."/>
            <person name="Shimpo S."/>
            <person name="Takeuchi C."/>
            <person name="Yamada M."/>
            <person name="Tabata S."/>
        </authorList>
    </citation>
    <scope>NUCLEOTIDE SEQUENCE [LARGE SCALE GENOMIC DNA]</scope>
    <source>
        <strain evidence="12">ATCC 29082 / PCC 7421</strain>
    </source>
</reference>
<evidence type="ECO:0000256" key="1">
    <source>
        <dbReference type="ARBA" id="ARBA00022679"/>
    </source>
</evidence>
<dbReference type="GO" id="GO:0005524">
    <property type="term" value="F:ATP binding"/>
    <property type="evidence" value="ECO:0007669"/>
    <property type="project" value="UniProtKB-KW"/>
</dbReference>
<dbReference type="SUPFAM" id="SSF52540">
    <property type="entry name" value="P-loop containing nucleoside triphosphate hydrolases"/>
    <property type="match status" value="1"/>
</dbReference>
<evidence type="ECO:0000256" key="7">
    <source>
        <dbReference type="ARBA" id="ARBA00067716"/>
    </source>
</evidence>
<evidence type="ECO:0000256" key="9">
    <source>
        <dbReference type="PROSITE-ProRule" id="PRU00339"/>
    </source>
</evidence>
<dbReference type="InterPro" id="IPR011990">
    <property type="entry name" value="TPR-like_helical_dom_sf"/>
</dbReference>
<dbReference type="OrthoDB" id="9816555at2"/>
<dbReference type="PANTHER" id="PTHR47691">
    <property type="entry name" value="REGULATOR-RELATED"/>
    <property type="match status" value="1"/>
</dbReference>
<dbReference type="SMART" id="SM01043">
    <property type="entry name" value="BTAD"/>
    <property type="match status" value="1"/>
</dbReference>
<feature type="repeat" description="TPR" evidence="9">
    <location>
        <begin position="874"/>
        <end position="907"/>
    </location>
</feature>
<dbReference type="GO" id="GO:0046872">
    <property type="term" value="F:metal ion binding"/>
    <property type="evidence" value="ECO:0007669"/>
    <property type="project" value="UniProtKB-KW"/>
</dbReference>
<dbReference type="Pfam" id="PF13424">
    <property type="entry name" value="TPR_12"/>
    <property type="match status" value="1"/>
</dbReference>
<reference evidence="11 12" key="2">
    <citation type="journal article" date="2003" name="DNA Res.">
        <title>Complete genome structure of Gloeobacter violaceus PCC 7421, a cyanobacterium that lacks thylakoids (supplement).</title>
        <authorList>
            <person name="Nakamura Y."/>
            <person name="Kaneko T."/>
            <person name="Sato S."/>
            <person name="Mimuro M."/>
            <person name="Miyashita H."/>
            <person name="Tsuchiya T."/>
            <person name="Sasamoto S."/>
            <person name="Watanabe A."/>
            <person name="Kawashima K."/>
            <person name="Kishida Y."/>
            <person name="Kiyokawa C."/>
            <person name="Kohara M."/>
            <person name="Matsumoto M."/>
            <person name="Matsuno A."/>
            <person name="Nakazaki N."/>
            <person name="Shimpo S."/>
            <person name="Takeuchi C."/>
            <person name="Yamada M."/>
            <person name="Tabata S."/>
        </authorList>
    </citation>
    <scope>NUCLEOTIDE SEQUENCE [LARGE SCALE GENOMIC DNA]</scope>
    <source>
        <strain evidence="12">ATCC 29082 / PCC 7421</strain>
    </source>
</reference>
<dbReference type="eggNOG" id="COG3629">
    <property type="taxonomic scope" value="Bacteria"/>
</dbReference>
<accession>Q7NKV0</accession>
<sequence>MKLPTICQRVDVSLERLSSLHYERKILTRLAISLLGPFEATLDGRLLPHFAYEKVRLLLAYLVVEARYVHHRDTLAALLWPDQSSAVARGNLRKALLSLRQVLGDHLAQVPFLIATRNTIQFNRAGDFTLDITAFIAQLDAYAQRQPNDDSAVTGRVLLLEQAVALYRGPFLGEANLPGCEAFEDWAVPIREQLHLQALAACAAITAYYEQQRCWEQVQRYAWRQLTLEPWNENAHCALMRALAYSGQRGAALQQYERCRKVLAEALGVLEAEPATTALYEQIRSGALGPPEPAALASSAPGRRAVPGPGNLPAPLTGLVGRQQEILAAGELLTREEVRLVCFTGVGGTGKTRLALAVAQARRQNFAEGVWFVGLAALDDAALLPVAIAHALAVQESGAGTLLQRLVAFLRERQALLVLDNFEHITQAAGIVAELLSACPLLKILITSRTRLRLYGEWEFGVPPLALPTSEGPLTYERICASEAVQLFAARAEAARRDFVLTPAVAPAVAAICTHLDGLPLAIELAAARNARLDPPALLEQLDKRLPFLVDGPANVPNRHRTLRQAIAWSYNLLPCNERQLFRRLGVFAGGWSVESALAVCSDPDDSGRDPAAELLSLANHHLLKQEPVAEAERRFAMLATLREYALAELEAADELEAVQQRHGEYFLQWATASEAHLRGAQQGSWYRRFAVEHENLRAALHWTFAHGRAEAAARLATALCRFWWFCGHLSEGRRWHEAILARREHLSGPILARLLAGVGMLALRQGDAAQAAVWYGQSERLCLELRDTAGLAVAAAGLGMAAYYGREHAAAQEHFEQSLIREQEYGLPLAEVALARFLRAAVQFHTGNPARAHNLLLEALEHSRTLGEPFVTALCLAGLGQIALATGEYSRAEQQYSEALALLEDLDARESSVSWVLGGLAALAAVHGRSMRSVRLYAAAEALSEAYGSPLGPEVQHFHEPFLASARTRLGEAAFASTWLVGRALTREAAFALARQHAAGAEAQEN</sequence>